<feature type="domain" description="Tyrosine-protein phosphatase" evidence="2">
    <location>
        <begin position="70"/>
        <end position="294"/>
    </location>
</feature>
<dbReference type="SMART" id="SM00194">
    <property type="entry name" value="PTPc"/>
    <property type="match status" value="1"/>
</dbReference>
<dbReference type="PANTHER" id="PTHR46163">
    <property type="entry name" value="TYROSINE-PROTEIN PHOSPHATASE-RELATED"/>
    <property type="match status" value="1"/>
</dbReference>
<dbReference type="Proteomes" id="UP000494206">
    <property type="component" value="Unassembled WGS sequence"/>
</dbReference>
<feature type="region of interest" description="Disordered" evidence="1">
    <location>
        <begin position="328"/>
        <end position="355"/>
    </location>
</feature>
<protein>
    <recommendedName>
        <fullName evidence="6">Tyrosine-protein phosphatase domain-containing protein</fullName>
    </recommendedName>
</protein>
<dbReference type="InterPro" id="IPR016130">
    <property type="entry name" value="Tyr_Pase_AS"/>
</dbReference>
<dbReference type="InterPro" id="IPR000387">
    <property type="entry name" value="Tyr_Pase_dom"/>
</dbReference>
<dbReference type="InterPro" id="IPR000242">
    <property type="entry name" value="PTP_cat"/>
</dbReference>
<dbReference type="Pfam" id="PF00102">
    <property type="entry name" value="Y_phosphatase"/>
    <property type="match status" value="1"/>
</dbReference>
<feature type="domain" description="Tyrosine specific protein phosphatases" evidence="3">
    <location>
        <begin position="215"/>
        <end position="285"/>
    </location>
</feature>
<dbReference type="PRINTS" id="PR00700">
    <property type="entry name" value="PRTYPHPHTASE"/>
</dbReference>
<dbReference type="EMBL" id="CADEPM010000004">
    <property type="protein sequence ID" value="CAB3404306.1"/>
    <property type="molecule type" value="Genomic_DNA"/>
</dbReference>
<feature type="region of interest" description="Disordered" evidence="1">
    <location>
        <begin position="464"/>
        <end position="508"/>
    </location>
</feature>
<evidence type="ECO:0008006" key="6">
    <source>
        <dbReference type="Google" id="ProtNLM"/>
    </source>
</evidence>
<dbReference type="PROSITE" id="PS50056">
    <property type="entry name" value="TYR_PHOSPHATASE_2"/>
    <property type="match status" value="1"/>
</dbReference>
<name>A0A8S1ESR9_9PELO</name>
<organism evidence="4 5">
    <name type="scientific">Caenorhabditis bovis</name>
    <dbReference type="NCBI Taxonomy" id="2654633"/>
    <lineage>
        <taxon>Eukaryota</taxon>
        <taxon>Metazoa</taxon>
        <taxon>Ecdysozoa</taxon>
        <taxon>Nematoda</taxon>
        <taxon>Chromadorea</taxon>
        <taxon>Rhabditida</taxon>
        <taxon>Rhabditina</taxon>
        <taxon>Rhabditomorpha</taxon>
        <taxon>Rhabditoidea</taxon>
        <taxon>Rhabditidae</taxon>
        <taxon>Peloderinae</taxon>
        <taxon>Caenorhabditis</taxon>
    </lineage>
</organism>
<dbReference type="Gene3D" id="3.90.190.10">
    <property type="entry name" value="Protein tyrosine phosphatase superfamily"/>
    <property type="match status" value="1"/>
</dbReference>
<evidence type="ECO:0000259" key="3">
    <source>
        <dbReference type="PROSITE" id="PS50056"/>
    </source>
</evidence>
<evidence type="ECO:0000313" key="5">
    <source>
        <dbReference type="Proteomes" id="UP000494206"/>
    </source>
</evidence>
<evidence type="ECO:0000256" key="1">
    <source>
        <dbReference type="SAM" id="MobiDB-lite"/>
    </source>
</evidence>
<feature type="compositionally biased region" description="Basic residues" evidence="1">
    <location>
        <begin position="1"/>
        <end position="16"/>
    </location>
</feature>
<evidence type="ECO:0000259" key="2">
    <source>
        <dbReference type="PROSITE" id="PS50055"/>
    </source>
</evidence>
<sequence length="508" mass="55975">MDLLRSMRKTKKKKDKIHSDRMTGEDKSRRTFVIGQGVDGLLKEYNEQIFSFIPTGSYNRTVFDQNTPLKKNRYKDVVCNDLCRVILKDGRGGDYIHANYVRGLQPLYILTQGPLKETLIDFWRMIVQEKVTTICMLSEFIENGRRKCENYFPEGSGNTATYGDFTVVCDSEGPIDEHSFRTMLAVTDKTTEKTLRLMHIKITTWPDKTVAKCPLSLIRTLKILRNSQNAAVIHCSAGIGRTGTLMAVEVGVQALLNNKNFKLMDVVKCLRYCRLNSVQMDTQYMQLAETLLECGISNGYIDDPKLIEGIEVVKRGIADYVLAHPPPIEPKASTPQAATPPQDKKLSPPKEAPAGAQPVEFNMLEVFTPKVCSNEPITATPNTFKVAKPSAENGNAPLMPYNPTEAISTPLATVPIATVPALSMATQMHTVALVPVNVNHVPLHSPTSPPPHQTVFQTVKPLPVAPQTQPRPLSSSPIPTASPPPKAASPSQGARKGGVQQINSMYLG</sequence>
<feature type="region of interest" description="Disordered" evidence="1">
    <location>
        <begin position="1"/>
        <end position="24"/>
    </location>
</feature>
<reference evidence="4 5" key="1">
    <citation type="submission" date="2020-04" db="EMBL/GenBank/DDBJ databases">
        <authorList>
            <person name="Laetsch R D."/>
            <person name="Stevens L."/>
            <person name="Kumar S."/>
            <person name="Blaxter L. M."/>
        </authorList>
    </citation>
    <scope>NUCLEOTIDE SEQUENCE [LARGE SCALE GENOMIC DNA]</scope>
</reference>
<dbReference type="PANTHER" id="PTHR46163:SF5">
    <property type="entry name" value="TYROSINE-PROTEIN PHOSPHATASE"/>
    <property type="match status" value="1"/>
</dbReference>
<gene>
    <name evidence="4" type="ORF">CBOVIS_LOCUS6664</name>
</gene>
<dbReference type="SMART" id="SM00404">
    <property type="entry name" value="PTPc_motif"/>
    <property type="match status" value="1"/>
</dbReference>
<accession>A0A8S1ESR9</accession>
<dbReference type="InterPro" id="IPR029021">
    <property type="entry name" value="Prot-tyrosine_phosphatase-like"/>
</dbReference>
<proteinExistence type="predicted"/>
<evidence type="ECO:0000313" key="4">
    <source>
        <dbReference type="EMBL" id="CAB3404306.1"/>
    </source>
</evidence>
<keyword evidence="5" id="KW-1185">Reference proteome</keyword>
<dbReference type="GO" id="GO:0004725">
    <property type="term" value="F:protein tyrosine phosphatase activity"/>
    <property type="evidence" value="ECO:0007669"/>
    <property type="project" value="InterPro"/>
</dbReference>
<dbReference type="PROSITE" id="PS50055">
    <property type="entry name" value="TYR_PHOSPHATASE_PTP"/>
    <property type="match status" value="1"/>
</dbReference>
<comment type="caution">
    <text evidence="4">The sequence shown here is derived from an EMBL/GenBank/DDBJ whole genome shotgun (WGS) entry which is preliminary data.</text>
</comment>
<dbReference type="PROSITE" id="PS00383">
    <property type="entry name" value="TYR_PHOSPHATASE_1"/>
    <property type="match status" value="1"/>
</dbReference>
<dbReference type="InterPro" id="IPR052782">
    <property type="entry name" value="Oocyte-zygote_transition_reg"/>
</dbReference>
<dbReference type="AlphaFoldDB" id="A0A8S1ESR9"/>
<dbReference type="OrthoDB" id="10253954at2759"/>
<dbReference type="SUPFAM" id="SSF52799">
    <property type="entry name" value="(Phosphotyrosine protein) phosphatases II"/>
    <property type="match status" value="1"/>
</dbReference>
<dbReference type="InterPro" id="IPR003595">
    <property type="entry name" value="Tyr_Pase_cat"/>
</dbReference>
<dbReference type="CDD" id="cd00047">
    <property type="entry name" value="PTPc"/>
    <property type="match status" value="1"/>
</dbReference>